<sequence length="56" mass="6566">MGRKFAKNQHFVQRKTIIDNWMYSGQVGVIRKKSNGDLVNEKPKSSKSIMFKTFFL</sequence>
<gene>
    <name evidence="1" type="ORF">J2S15_000174</name>
</gene>
<evidence type="ECO:0000313" key="1">
    <source>
        <dbReference type="EMBL" id="MDQ0359443.1"/>
    </source>
</evidence>
<organism evidence="1 2">
    <name type="scientific">Breznakia pachnodae</name>
    <dbReference type="NCBI Taxonomy" id="265178"/>
    <lineage>
        <taxon>Bacteria</taxon>
        <taxon>Bacillati</taxon>
        <taxon>Bacillota</taxon>
        <taxon>Erysipelotrichia</taxon>
        <taxon>Erysipelotrichales</taxon>
        <taxon>Erysipelotrichaceae</taxon>
        <taxon>Breznakia</taxon>
    </lineage>
</organism>
<evidence type="ECO:0000313" key="2">
    <source>
        <dbReference type="Proteomes" id="UP001230220"/>
    </source>
</evidence>
<comment type="caution">
    <text evidence="1">The sequence shown here is derived from an EMBL/GenBank/DDBJ whole genome shotgun (WGS) entry which is preliminary data.</text>
</comment>
<name>A0ABU0DXS7_9FIRM</name>
<evidence type="ECO:0008006" key="3">
    <source>
        <dbReference type="Google" id="ProtNLM"/>
    </source>
</evidence>
<reference evidence="1 2" key="1">
    <citation type="submission" date="2023-07" db="EMBL/GenBank/DDBJ databases">
        <title>Genomic Encyclopedia of Type Strains, Phase IV (KMG-IV): sequencing the most valuable type-strain genomes for metagenomic binning, comparative biology and taxonomic classification.</title>
        <authorList>
            <person name="Goeker M."/>
        </authorList>
    </citation>
    <scope>NUCLEOTIDE SEQUENCE [LARGE SCALE GENOMIC DNA]</scope>
    <source>
        <strain evidence="1 2">DSM 16784</strain>
    </source>
</reference>
<accession>A0ABU0DXS7</accession>
<keyword evidence="2" id="KW-1185">Reference proteome</keyword>
<protein>
    <recommendedName>
        <fullName evidence="3">Recombinase domain-containing protein</fullName>
    </recommendedName>
</protein>
<dbReference type="Proteomes" id="UP001230220">
    <property type="component" value="Unassembled WGS sequence"/>
</dbReference>
<dbReference type="EMBL" id="JAUSUR010000001">
    <property type="protein sequence ID" value="MDQ0359443.1"/>
    <property type="molecule type" value="Genomic_DNA"/>
</dbReference>
<proteinExistence type="predicted"/>
<dbReference type="RefSeq" id="WP_307404550.1">
    <property type="nucleotide sequence ID" value="NZ_JAUSUR010000001.1"/>
</dbReference>